<feature type="transmembrane region" description="Helical" evidence="1">
    <location>
        <begin position="330"/>
        <end position="348"/>
    </location>
</feature>
<feature type="transmembrane region" description="Helical" evidence="1">
    <location>
        <begin position="7"/>
        <end position="27"/>
    </location>
</feature>
<evidence type="ECO:0000256" key="1">
    <source>
        <dbReference type="SAM" id="Phobius"/>
    </source>
</evidence>
<feature type="transmembrane region" description="Helical" evidence="1">
    <location>
        <begin position="202"/>
        <end position="221"/>
    </location>
</feature>
<protein>
    <recommendedName>
        <fullName evidence="4">Glycosyltransferase RgtA/B/C/D-like domain-containing protein</fullName>
    </recommendedName>
</protein>
<evidence type="ECO:0000313" key="2">
    <source>
        <dbReference type="EMBL" id="OGK73225.1"/>
    </source>
</evidence>
<feature type="transmembrane region" description="Helical" evidence="1">
    <location>
        <begin position="300"/>
        <end position="318"/>
    </location>
</feature>
<dbReference type="AlphaFoldDB" id="A0A1F7KZA8"/>
<evidence type="ECO:0008006" key="4">
    <source>
        <dbReference type="Google" id="ProtNLM"/>
    </source>
</evidence>
<organism evidence="2 3">
    <name type="scientific">Candidatus Roizmanbacteria bacterium RIFOXYD1_FULL_38_12</name>
    <dbReference type="NCBI Taxonomy" id="1802093"/>
    <lineage>
        <taxon>Bacteria</taxon>
        <taxon>Candidatus Roizmaniibacteriota</taxon>
    </lineage>
</organism>
<keyword evidence="1" id="KW-0472">Membrane</keyword>
<dbReference type="Pfam" id="PF09852">
    <property type="entry name" value="DUF2079"/>
    <property type="match status" value="1"/>
</dbReference>
<reference evidence="2 3" key="1">
    <citation type="journal article" date="2016" name="Nat. Commun.">
        <title>Thousands of microbial genomes shed light on interconnected biogeochemical processes in an aquifer system.</title>
        <authorList>
            <person name="Anantharaman K."/>
            <person name="Brown C.T."/>
            <person name="Hug L.A."/>
            <person name="Sharon I."/>
            <person name="Castelle C.J."/>
            <person name="Probst A.J."/>
            <person name="Thomas B.C."/>
            <person name="Singh A."/>
            <person name="Wilkins M.J."/>
            <person name="Karaoz U."/>
            <person name="Brodie E.L."/>
            <person name="Williams K.H."/>
            <person name="Hubbard S.S."/>
            <person name="Banfield J.F."/>
        </authorList>
    </citation>
    <scope>NUCLEOTIDE SEQUENCE [LARGE SCALE GENOMIC DNA]</scope>
</reference>
<keyword evidence="1" id="KW-0812">Transmembrane</keyword>
<gene>
    <name evidence="2" type="ORF">A3K52_00250</name>
</gene>
<name>A0A1F7KZA8_9BACT</name>
<dbReference type="EMBL" id="MGBR01000001">
    <property type="protein sequence ID" value="OGK73225.1"/>
    <property type="molecule type" value="Genomic_DNA"/>
</dbReference>
<feature type="transmembrane region" description="Helical" evidence="1">
    <location>
        <begin position="64"/>
        <end position="84"/>
    </location>
</feature>
<evidence type="ECO:0000313" key="3">
    <source>
        <dbReference type="Proteomes" id="UP000177050"/>
    </source>
</evidence>
<dbReference type="InterPro" id="IPR018650">
    <property type="entry name" value="STSV1_Orf64"/>
</dbReference>
<keyword evidence="1" id="KW-1133">Transmembrane helix</keyword>
<feature type="transmembrane region" description="Helical" evidence="1">
    <location>
        <begin position="166"/>
        <end position="190"/>
    </location>
</feature>
<feature type="transmembrane region" description="Helical" evidence="1">
    <location>
        <begin position="256"/>
        <end position="280"/>
    </location>
</feature>
<comment type="caution">
    <text evidence="2">The sequence shown here is derived from an EMBL/GenBank/DDBJ whole genome shotgun (WGS) entry which is preliminary data.</text>
</comment>
<accession>A0A1F7KZA8</accession>
<proteinExistence type="predicted"/>
<feature type="transmembrane region" description="Helical" evidence="1">
    <location>
        <begin position="117"/>
        <end position="135"/>
    </location>
</feature>
<dbReference type="Proteomes" id="UP000177050">
    <property type="component" value="Unassembled WGS sequence"/>
</dbReference>
<sequence>MQRINKVIVVILLFCFFVFFCCVSLWRFNTGQIFFYDFGHYARIIWLISRSLPPVIVHKVLGEIHFFGDHLAPSFFLLAPLFLITNKLQILLIEQALMTVTAGLLIFTIAKRETLRFFPSLACSVIFLLFAGVESPLVSDWHSESTAIVLLLLFLYSLIYRKNIFIAFLSAIIFMGFKDSNPLSLFFILIPYFYTQKKDRRIIAFYMGFALLWFITAGYILTPLIAKQAYLYAPVLPVKPTEYITNFVNLPIKRKLWFDSLSSFGFLPLFSGVFFIPILAELSIRLLPTYVHSQSFTLGMHYNVFLGAFLAIASIKSLRIINSLILPKKVLISNGTVCIALIIALFTAKTSTHPPLLLAINPVFWKEWNKKSELFKQIQYIETTGSVMSQNNILPHLISRKDKVFLLSLSYKKYDPQHIAFDLSTGQNINNYYSGEIKDIEQVIKLKEFLLEDPHYKRVSTPYRDFYVFKKQ</sequence>
<feature type="transmembrane region" description="Helical" evidence="1">
    <location>
        <begin position="141"/>
        <end position="159"/>
    </location>
</feature>